<dbReference type="Gene3D" id="1.10.510.10">
    <property type="entry name" value="Transferase(Phosphotransferase) domain 1"/>
    <property type="match status" value="1"/>
</dbReference>
<dbReference type="InterPro" id="IPR011009">
    <property type="entry name" value="Kinase-like_dom_sf"/>
</dbReference>
<feature type="compositionally biased region" description="Basic and acidic residues" evidence="2">
    <location>
        <begin position="49"/>
        <end position="58"/>
    </location>
</feature>
<name>A0A811KTX1_9BILA</name>
<dbReference type="InterPro" id="IPR000719">
    <property type="entry name" value="Prot_kinase_dom"/>
</dbReference>
<dbReference type="SUPFAM" id="SSF56112">
    <property type="entry name" value="Protein kinase-like (PK-like)"/>
    <property type="match status" value="1"/>
</dbReference>
<evidence type="ECO:0000313" key="5">
    <source>
        <dbReference type="Proteomes" id="UP000614601"/>
    </source>
</evidence>
<evidence type="ECO:0000256" key="1">
    <source>
        <dbReference type="ARBA" id="ARBA00012513"/>
    </source>
</evidence>
<protein>
    <recommendedName>
        <fullName evidence="1">non-specific serine/threonine protein kinase</fullName>
        <ecNumber evidence="1">2.7.11.1</ecNumber>
    </recommendedName>
</protein>
<dbReference type="PROSITE" id="PS50011">
    <property type="entry name" value="PROTEIN_KINASE_DOM"/>
    <property type="match status" value="1"/>
</dbReference>
<dbReference type="SMART" id="SM00220">
    <property type="entry name" value="S_TKc"/>
    <property type="match status" value="1"/>
</dbReference>
<evidence type="ECO:0000259" key="3">
    <source>
        <dbReference type="PROSITE" id="PS50011"/>
    </source>
</evidence>
<evidence type="ECO:0000256" key="2">
    <source>
        <dbReference type="SAM" id="MobiDB-lite"/>
    </source>
</evidence>
<reference evidence="4" key="1">
    <citation type="submission" date="2020-09" db="EMBL/GenBank/DDBJ databases">
        <authorList>
            <person name="Kikuchi T."/>
        </authorList>
    </citation>
    <scope>NUCLEOTIDE SEQUENCE</scope>
    <source>
        <strain evidence="4">SH1</strain>
    </source>
</reference>
<gene>
    <name evidence="4" type="ORF">BOKJ2_LOCUS7673</name>
</gene>
<dbReference type="InterPro" id="IPR050235">
    <property type="entry name" value="CK1_Ser-Thr_kinase"/>
</dbReference>
<feature type="region of interest" description="Disordered" evidence="2">
    <location>
        <begin position="409"/>
        <end position="431"/>
    </location>
</feature>
<dbReference type="GO" id="GO:0005524">
    <property type="term" value="F:ATP binding"/>
    <property type="evidence" value="ECO:0007669"/>
    <property type="project" value="InterPro"/>
</dbReference>
<proteinExistence type="predicted"/>
<dbReference type="AlphaFoldDB" id="A0A811KTX1"/>
<dbReference type="EMBL" id="CAJFCW020000004">
    <property type="protein sequence ID" value="CAG9110592.1"/>
    <property type="molecule type" value="Genomic_DNA"/>
</dbReference>
<dbReference type="EMBL" id="CAJFDH010000004">
    <property type="protein sequence ID" value="CAD5218463.1"/>
    <property type="molecule type" value="Genomic_DNA"/>
</dbReference>
<dbReference type="EC" id="2.7.11.1" evidence="1"/>
<dbReference type="Proteomes" id="UP000783686">
    <property type="component" value="Unassembled WGS sequence"/>
</dbReference>
<dbReference type="GO" id="GO:0004674">
    <property type="term" value="F:protein serine/threonine kinase activity"/>
    <property type="evidence" value="ECO:0007669"/>
    <property type="project" value="UniProtKB-EC"/>
</dbReference>
<comment type="caution">
    <text evidence="4">The sequence shown here is derived from an EMBL/GenBank/DDBJ whole genome shotgun (WGS) entry which is preliminary data.</text>
</comment>
<dbReference type="PROSITE" id="PS00108">
    <property type="entry name" value="PROTEIN_KINASE_ST"/>
    <property type="match status" value="1"/>
</dbReference>
<dbReference type="InterPro" id="IPR008271">
    <property type="entry name" value="Ser/Thr_kinase_AS"/>
</dbReference>
<organism evidence="4 5">
    <name type="scientific">Bursaphelenchus okinawaensis</name>
    <dbReference type="NCBI Taxonomy" id="465554"/>
    <lineage>
        <taxon>Eukaryota</taxon>
        <taxon>Metazoa</taxon>
        <taxon>Ecdysozoa</taxon>
        <taxon>Nematoda</taxon>
        <taxon>Chromadorea</taxon>
        <taxon>Rhabditida</taxon>
        <taxon>Tylenchina</taxon>
        <taxon>Tylenchomorpha</taxon>
        <taxon>Aphelenchoidea</taxon>
        <taxon>Aphelenchoididae</taxon>
        <taxon>Bursaphelenchus</taxon>
    </lineage>
</organism>
<dbReference type="PANTHER" id="PTHR11909">
    <property type="entry name" value="CASEIN KINASE-RELATED"/>
    <property type="match status" value="1"/>
</dbReference>
<feature type="domain" description="Protein kinase" evidence="3">
    <location>
        <begin position="70"/>
        <end position="350"/>
    </location>
</feature>
<keyword evidence="5" id="KW-1185">Reference proteome</keyword>
<feature type="region of interest" description="Disordered" evidence="2">
    <location>
        <begin position="1"/>
        <end position="58"/>
    </location>
</feature>
<dbReference type="OrthoDB" id="5869605at2759"/>
<evidence type="ECO:0000313" key="4">
    <source>
        <dbReference type="EMBL" id="CAD5218463.1"/>
    </source>
</evidence>
<accession>A0A811KTX1</accession>
<sequence length="431" mass="49255">MNKTKGRGRGPISKGPKAASRPTSNNTKNSTNTSCSRTDSRKPSHVKRERKEKPDILKPEDKLQFTKCKIKVKNVLGRGGFGQVYNVFLIDKPSQTGALKIEPEKTGHRLLFESLLLTHIQHSTGEKSLFPKIYDYGTTIVNNISYRYCLFQILGTNLSDLRLKYGKDGKLLEKPTCAHVSLQTFKSLWDFHELGFGHFDIKPQNFVCGRGSEEERIFLIDYGIGRYCMDNGEFICPPTKYSFAGTPKYCSLNSHRRTHPDQKDDLESWLYMMFEIFSESGLIWSGRDPVPKIQEQKQGLLKNADDVLSKVPEVFTKVADSINTGAYGKKPPHSILYKEMEEHFTKQGWLPCQKVEWIGTQENAEHITIQCDPLDEKALKSLKYDDWDRIAKKAMPKEAFSKVNMSLTNMKQSLKSPKNDDNIEDAVRERK</sequence>
<feature type="compositionally biased region" description="Basic and acidic residues" evidence="2">
    <location>
        <begin position="417"/>
        <end position="431"/>
    </location>
</feature>
<dbReference type="Pfam" id="PF00069">
    <property type="entry name" value="Pkinase"/>
    <property type="match status" value="1"/>
</dbReference>
<feature type="compositionally biased region" description="Low complexity" evidence="2">
    <location>
        <begin position="23"/>
        <end position="36"/>
    </location>
</feature>
<dbReference type="Proteomes" id="UP000614601">
    <property type="component" value="Unassembled WGS sequence"/>
</dbReference>